<dbReference type="InterPro" id="IPR014576">
    <property type="entry name" value="Pesterase_YhaO"/>
</dbReference>
<keyword evidence="1" id="KW-0378">Hydrolase</keyword>
<dbReference type="Pfam" id="PF00149">
    <property type="entry name" value="Metallophos"/>
    <property type="match status" value="1"/>
</dbReference>
<dbReference type="RefSeq" id="WP_213109265.1">
    <property type="nucleotide sequence ID" value="NZ_JAGYPJ010000001.1"/>
</dbReference>
<evidence type="ECO:0000259" key="2">
    <source>
        <dbReference type="Pfam" id="PF00149"/>
    </source>
</evidence>
<dbReference type="AlphaFoldDB" id="A0A942YJV1"/>
<dbReference type="GO" id="GO:0004527">
    <property type="term" value="F:exonuclease activity"/>
    <property type="evidence" value="ECO:0007669"/>
    <property type="project" value="UniProtKB-KW"/>
</dbReference>
<organism evidence="3 4">
    <name type="scientific">Lederbergia citrisecunda</name>
    <dbReference type="NCBI Taxonomy" id="2833583"/>
    <lineage>
        <taxon>Bacteria</taxon>
        <taxon>Bacillati</taxon>
        <taxon>Bacillota</taxon>
        <taxon>Bacilli</taxon>
        <taxon>Bacillales</taxon>
        <taxon>Bacillaceae</taxon>
        <taxon>Lederbergia</taxon>
    </lineage>
</organism>
<evidence type="ECO:0000313" key="4">
    <source>
        <dbReference type="Proteomes" id="UP000682713"/>
    </source>
</evidence>
<gene>
    <name evidence="3" type="ORF">KHA93_02485</name>
</gene>
<dbReference type="Gene3D" id="3.60.21.10">
    <property type="match status" value="1"/>
</dbReference>
<dbReference type="InterPro" id="IPR004843">
    <property type="entry name" value="Calcineurin-like_PHP"/>
</dbReference>
<keyword evidence="4" id="KW-1185">Reference proteome</keyword>
<name>A0A942YJV1_9BACI</name>
<dbReference type="EMBL" id="JAGYPJ010000001">
    <property type="protein sequence ID" value="MBS4198514.1"/>
    <property type="molecule type" value="Genomic_DNA"/>
</dbReference>
<dbReference type="PANTHER" id="PTHR30337">
    <property type="entry name" value="COMPONENT OF ATP-DEPENDENT DSDNA EXONUCLEASE"/>
    <property type="match status" value="1"/>
</dbReference>
<feature type="domain" description="Calcineurin-like phosphoesterase" evidence="2">
    <location>
        <begin position="4"/>
        <end position="202"/>
    </location>
</feature>
<protein>
    <submittedName>
        <fullName evidence="3">DNA repair exonuclease</fullName>
    </submittedName>
</protein>
<dbReference type="PANTHER" id="PTHR30337:SF7">
    <property type="entry name" value="PHOSPHOESTERASE"/>
    <property type="match status" value="1"/>
</dbReference>
<dbReference type="InterPro" id="IPR041796">
    <property type="entry name" value="Mre11_N"/>
</dbReference>
<dbReference type="InterPro" id="IPR050535">
    <property type="entry name" value="DNA_Repair-Maintenance_Comp"/>
</dbReference>
<reference evidence="3 4" key="1">
    <citation type="submission" date="2021-05" db="EMBL/GenBank/DDBJ databases">
        <title>Novel Bacillus species.</title>
        <authorList>
            <person name="Liu G."/>
        </authorList>
    </citation>
    <scope>NUCLEOTIDE SEQUENCE [LARGE SCALE GENOMIC DNA]</scope>
    <source>
        <strain evidence="3 4">FJAT-49732</strain>
    </source>
</reference>
<accession>A0A942YJV1</accession>
<comment type="caution">
    <text evidence="3">The sequence shown here is derived from an EMBL/GenBank/DDBJ whole genome shotgun (WGS) entry which is preliminary data.</text>
</comment>
<proteinExistence type="predicted"/>
<keyword evidence="3" id="KW-0540">Nuclease</keyword>
<sequence>MDGIRFIHTADLHLDSPFLGLKHLPKELFTLVQESTFTAFEKVIDTAIEEEVDFIVIVGDLYDGEDRSIKAQARLRKQMERLKEKDINAYILHGNHDHLQGSWITIDMPDNVFIFGKDYEMIPFTSKRGDKVHLYGFSYGERHIVERKILGYQKIGHADFHIGLLHGHCEGGSTTHQPYAPFTIQEMLQKDMDYWALGHIHTRQVLHEAPFIVYPGNIQGRHKNEDGSKGCYHVSLSKSGLGELTFIETAAIQWESVNIYCNENITLSELYSKCMEEMESTMQANQQSTMIEIQLQGPLSNEINQAIDNGEFLEMLQDGIDFHEIFVWPFALHKHVIVSHNLQDSFIKNLDITVEDMEKEGAFEQSISSLFSHIYGRRYLINLEEEEKKVLYKAAKDLILASIAAGEGRGRD</sequence>
<dbReference type="Proteomes" id="UP000682713">
    <property type="component" value="Unassembled WGS sequence"/>
</dbReference>
<dbReference type="SUPFAM" id="SSF56300">
    <property type="entry name" value="Metallo-dependent phosphatases"/>
    <property type="match status" value="1"/>
</dbReference>
<keyword evidence="3" id="KW-0269">Exonuclease</keyword>
<dbReference type="InterPro" id="IPR029052">
    <property type="entry name" value="Metallo-depent_PP-like"/>
</dbReference>
<dbReference type="PIRSF" id="PIRSF033091">
    <property type="entry name" value="Pesterase_YhaO"/>
    <property type="match status" value="1"/>
</dbReference>
<dbReference type="CDD" id="cd00840">
    <property type="entry name" value="MPP_Mre11_N"/>
    <property type="match status" value="1"/>
</dbReference>
<evidence type="ECO:0000256" key="1">
    <source>
        <dbReference type="ARBA" id="ARBA00022801"/>
    </source>
</evidence>
<evidence type="ECO:0000313" key="3">
    <source>
        <dbReference type="EMBL" id="MBS4198514.1"/>
    </source>
</evidence>